<comment type="caution">
    <text evidence="1">The sequence shown here is derived from an EMBL/GenBank/DDBJ whole genome shotgun (WGS) entry which is preliminary data.</text>
</comment>
<dbReference type="EMBL" id="JAKLTQ010000001">
    <property type="protein sequence ID" value="MCG2620595.1"/>
    <property type="molecule type" value="Genomic_DNA"/>
</dbReference>
<reference evidence="1" key="1">
    <citation type="submission" date="2022-01" db="EMBL/GenBank/DDBJ databases">
        <authorList>
            <person name="Jo J.-H."/>
            <person name="Im W.-T."/>
        </authorList>
    </citation>
    <scope>NUCLEOTIDE SEQUENCE</scope>
    <source>
        <strain evidence="1">I2-34</strain>
    </source>
</reference>
<dbReference type="SUPFAM" id="SSF56801">
    <property type="entry name" value="Acetyl-CoA synthetase-like"/>
    <property type="match status" value="1"/>
</dbReference>
<organism evidence="1 2">
    <name type="scientific">Arthrobacter hankyongi</name>
    <dbReference type="NCBI Taxonomy" id="2904801"/>
    <lineage>
        <taxon>Bacteria</taxon>
        <taxon>Bacillati</taxon>
        <taxon>Actinomycetota</taxon>
        <taxon>Actinomycetes</taxon>
        <taxon>Micrococcales</taxon>
        <taxon>Micrococcaceae</taxon>
        <taxon>Arthrobacter</taxon>
    </lineage>
</organism>
<proteinExistence type="predicted"/>
<sequence>MGTLGTPRNIDQLLTALRPDSSPSLVWYGPGGERVELSGRVVDNWVAKTANLLTEEFDAGPGTVVRLEMPPHWRSIVWALATWQVGACLSIGGSTPADIVATTDPLHPAEDAWPARAQLVAVAPGALQLRWDGELPDGVMDYAAEVRAFADYFADPAALDPAAAALEHPGGTISFGELLPPAETGGTSGPRHLLLPAAAGWTTVLAETLATWLASGTVVLVHPEVEVTARLLESERIDTQL</sequence>
<dbReference type="InterPro" id="IPR042099">
    <property type="entry name" value="ANL_N_sf"/>
</dbReference>
<dbReference type="Gene3D" id="3.40.50.12780">
    <property type="entry name" value="N-terminal domain of ligase-like"/>
    <property type="match status" value="1"/>
</dbReference>
<protein>
    <submittedName>
        <fullName evidence="1">TIGR03089 family protein</fullName>
    </submittedName>
</protein>
<dbReference type="RefSeq" id="WP_237817692.1">
    <property type="nucleotide sequence ID" value="NZ_JAKLTQ010000001.1"/>
</dbReference>
<evidence type="ECO:0000313" key="2">
    <source>
        <dbReference type="Proteomes" id="UP001165368"/>
    </source>
</evidence>
<dbReference type="NCBIfam" id="TIGR03089">
    <property type="entry name" value="TIGR03089 family protein"/>
    <property type="match status" value="1"/>
</dbReference>
<evidence type="ECO:0000313" key="1">
    <source>
        <dbReference type="EMBL" id="MCG2620595.1"/>
    </source>
</evidence>
<name>A0ABS9L1P5_9MICC</name>
<dbReference type="InterPro" id="IPR017523">
    <property type="entry name" value="Rv3268"/>
</dbReference>
<accession>A0ABS9L1P5</accession>
<keyword evidence="2" id="KW-1185">Reference proteome</keyword>
<dbReference type="Proteomes" id="UP001165368">
    <property type="component" value="Unassembled WGS sequence"/>
</dbReference>
<gene>
    <name evidence="1" type="ORF">LVY72_01575</name>
</gene>